<dbReference type="InterPro" id="IPR012337">
    <property type="entry name" value="RNaseH-like_sf"/>
</dbReference>
<dbReference type="Pfam" id="PF17921">
    <property type="entry name" value="Integrase_H2C2"/>
    <property type="match status" value="1"/>
</dbReference>
<comment type="caution">
    <text evidence="2">The sequence shown here is derived from an EMBL/GenBank/DDBJ whole genome shotgun (WGS) entry which is preliminary data.</text>
</comment>
<dbReference type="EMBL" id="JBEAFC010000014">
    <property type="protein sequence ID" value="KAL1533392.1"/>
    <property type="molecule type" value="Genomic_DNA"/>
</dbReference>
<feature type="domain" description="Integrase catalytic" evidence="1">
    <location>
        <begin position="160"/>
        <end position="268"/>
    </location>
</feature>
<evidence type="ECO:0000313" key="2">
    <source>
        <dbReference type="EMBL" id="KAL1533392.1"/>
    </source>
</evidence>
<evidence type="ECO:0000259" key="1">
    <source>
        <dbReference type="PROSITE" id="PS50994"/>
    </source>
</evidence>
<sequence>MAKLMHFDYEIKYKRGVENSAADALSRVPETMVYALTSYIIPLELISKIRSAWESDPQLQQIITEKQQKPDSHPKFSWQKGELRRYGKLVVGNDLQLKAQILSLFHESSLACHSGALATYKRISALLYWPKMMKEVREFVRVCAVCQRFKAGNSPPAGLLQPLPLPASIFTDLAMDFVEALPISQEKNAILVVVDRLSKYAHFMAMTHPFTSKQVAETFMNSVFKLHGMPTKIVSDRGATFMSAFWTDFFALLGVDLLYSTTYHPERN</sequence>
<dbReference type="PANTHER" id="PTHR37984">
    <property type="entry name" value="PROTEIN CBG26694"/>
    <property type="match status" value="1"/>
</dbReference>
<gene>
    <name evidence="2" type="ORF">AAHA92_33280</name>
</gene>
<reference evidence="2 3" key="1">
    <citation type="submission" date="2024-06" db="EMBL/GenBank/DDBJ databases">
        <title>A chromosome level genome sequence of Diviner's sage (Salvia divinorum).</title>
        <authorList>
            <person name="Ford S.A."/>
            <person name="Ro D.-K."/>
            <person name="Ness R.W."/>
            <person name="Phillips M.A."/>
        </authorList>
    </citation>
    <scope>NUCLEOTIDE SEQUENCE [LARGE SCALE GENOMIC DNA]</scope>
    <source>
        <strain evidence="2">SAF-2024a</strain>
        <tissue evidence="2">Leaf</tissue>
    </source>
</reference>
<evidence type="ECO:0000313" key="3">
    <source>
        <dbReference type="Proteomes" id="UP001567538"/>
    </source>
</evidence>
<dbReference type="Gene3D" id="3.30.420.10">
    <property type="entry name" value="Ribonuclease H-like superfamily/Ribonuclease H"/>
    <property type="match status" value="1"/>
</dbReference>
<keyword evidence="3" id="KW-1185">Reference proteome</keyword>
<dbReference type="InterPro" id="IPR001584">
    <property type="entry name" value="Integrase_cat-core"/>
</dbReference>
<accession>A0ABD1FNG9</accession>
<protein>
    <recommendedName>
        <fullName evidence="1">Integrase catalytic domain-containing protein</fullName>
    </recommendedName>
</protein>
<name>A0ABD1FNG9_SALDI</name>
<dbReference type="PANTHER" id="PTHR37984:SF5">
    <property type="entry name" value="PROTEIN NYNRIN-LIKE"/>
    <property type="match status" value="1"/>
</dbReference>
<dbReference type="PROSITE" id="PS50994">
    <property type="entry name" value="INTEGRASE"/>
    <property type="match status" value="1"/>
</dbReference>
<dbReference type="Gene3D" id="1.10.340.70">
    <property type="match status" value="1"/>
</dbReference>
<organism evidence="2 3">
    <name type="scientific">Salvia divinorum</name>
    <name type="common">Maria pastora</name>
    <name type="synonym">Diviner's sage</name>
    <dbReference type="NCBI Taxonomy" id="28513"/>
    <lineage>
        <taxon>Eukaryota</taxon>
        <taxon>Viridiplantae</taxon>
        <taxon>Streptophyta</taxon>
        <taxon>Embryophyta</taxon>
        <taxon>Tracheophyta</taxon>
        <taxon>Spermatophyta</taxon>
        <taxon>Magnoliopsida</taxon>
        <taxon>eudicotyledons</taxon>
        <taxon>Gunneridae</taxon>
        <taxon>Pentapetalae</taxon>
        <taxon>asterids</taxon>
        <taxon>lamiids</taxon>
        <taxon>Lamiales</taxon>
        <taxon>Lamiaceae</taxon>
        <taxon>Nepetoideae</taxon>
        <taxon>Mentheae</taxon>
        <taxon>Salviinae</taxon>
        <taxon>Salvia</taxon>
        <taxon>Salvia subgen. Calosphace</taxon>
    </lineage>
</organism>
<proteinExistence type="predicted"/>
<dbReference type="InterPro" id="IPR050951">
    <property type="entry name" value="Retrovirus_Pol_polyprotein"/>
</dbReference>
<dbReference type="Proteomes" id="UP001567538">
    <property type="component" value="Unassembled WGS sequence"/>
</dbReference>
<dbReference type="InterPro" id="IPR036397">
    <property type="entry name" value="RNaseH_sf"/>
</dbReference>
<dbReference type="Pfam" id="PF00665">
    <property type="entry name" value="rve"/>
    <property type="match status" value="1"/>
</dbReference>
<dbReference type="InterPro" id="IPR041588">
    <property type="entry name" value="Integrase_H2C2"/>
</dbReference>
<dbReference type="AlphaFoldDB" id="A0ABD1FNG9"/>
<dbReference type="SUPFAM" id="SSF53098">
    <property type="entry name" value="Ribonuclease H-like"/>
    <property type="match status" value="1"/>
</dbReference>